<protein>
    <submittedName>
        <fullName evidence="3">Nuclear transport factor 2 family protein</fullName>
    </submittedName>
</protein>
<dbReference type="AlphaFoldDB" id="A0A3M2MCB5"/>
<evidence type="ECO:0000259" key="2">
    <source>
        <dbReference type="Pfam" id="PF13577"/>
    </source>
</evidence>
<dbReference type="EMBL" id="RFFG01000005">
    <property type="protein sequence ID" value="RMI47169.1"/>
    <property type="molecule type" value="Genomic_DNA"/>
</dbReference>
<dbReference type="Pfam" id="PF13577">
    <property type="entry name" value="SnoaL_4"/>
    <property type="match status" value="1"/>
</dbReference>
<dbReference type="CDD" id="cd00531">
    <property type="entry name" value="NTF2_like"/>
    <property type="match status" value="1"/>
</dbReference>
<keyword evidence="4" id="KW-1185">Reference proteome</keyword>
<dbReference type="InterPro" id="IPR037401">
    <property type="entry name" value="SnoaL-like"/>
</dbReference>
<name>A0A3M2MCB5_9ACTN</name>
<sequence>MPSLTKEQALLRQITDRSAILEVATRYAAALDAKDWAELGSLFTEDATWEYAGDGAPLPAPDAVARISLVLQPLQATQHLLGNHMVKVDGDEAEHTCYVQAQHVGQGGQKYLGAGRYTDRLRRTNEGWRFTRRTLVSVWSDGDPSVLAGSSEAPSTGDRGGVEDGPV</sequence>
<dbReference type="Proteomes" id="UP000282674">
    <property type="component" value="Unassembled WGS sequence"/>
</dbReference>
<evidence type="ECO:0000256" key="1">
    <source>
        <dbReference type="SAM" id="MobiDB-lite"/>
    </source>
</evidence>
<accession>A0A3M2MCB5</accession>
<dbReference type="Gene3D" id="3.10.450.50">
    <property type="match status" value="1"/>
</dbReference>
<evidence type="ECO:0000313" key="3">
    <source>
        <dbReference type="EMBL" id="RMI47169.1"/>
    </source>
</evidence>
<evidence type="ECO:0000313" key="4">
    <source>
        <dbReference type="Proteomes" id="UP000282674"/>
    </source>
</evidence>
<proteinExistence type="predicted"/>
<feature type="domain" description="SnoaL-like" evidence="2">
    <location>
        <begin position="13"/>
        <end position="134"/>
    </location>
</feature>
<gene>
    <name evidence="3" type="ORF">EBO15_03965</name>
</gene>
<comment type="caution">
    <text evidence="3">The sequence shown here is derived from an EMBL/GenBank/DDBJ whole genome shotgun (WGS) entry which is preliminary data.</text>
</comment>
<feature type="region of interest" description="Disordered" evidence="1">
    <location>
        <begin position="143"/>
        <end position="167"/>
    </location>
</feature>
<dbReference type="RefSeq" id="WP_122193031.1">
    <property type="nucleotide sequence ID" value="NZ_JBHSKC010000003.1"/>
</dbReference>
<reference evidence="3 4" key="1">
    <citation type="submission" date="2018-10" db="EMBL/GenBank/DDBJ databases">
        <title>Isolation from soil.</title>
        <authorList>
            <person name="Hu J."/>
        </authorList>
    </citation>
    <scope>NUCLEOTIDE SEQUENCE [LARGE SCALE GENOMIC DNA]</scope>
    <source>
        <strain evidence="3 4">NEAU-Ht49</strain>
    </source>
</reference>
<dbReference type="InterPro" id="IPR032710">
    <property type="entry name" value="NTF2-like_dom_sf"/>
</dbReference>
<dbReference type="OrthoDB" id="7605094at2"/>
<dbReference type="SUPFAM" id="SSF54427">
    <property type="entry name" value="NTF2-like"/>
    <property type="match status" value="1"/>
</dbReference>
<organism evidence="3 4">
    <name type="scientific">Actinomadura harenae</name>
    <dbReference type="NCBI Taxonomy" id="2483351"/>
    <lineage>
        <taxon>Bacteria</taxon>
        <taxon>Bacillati</taxon>
        <taxon>Actinomycetota</taxon>
        <taxon>Actinomycetes</taxon>
        <taxon>Streptosporangiales</taxon>
        <taxon>Thermomonosporaceae</taxon>
        <taxon>Actinomadura</taxon>
    </lineage>
</organism>